<dbReference type="InterPro" id="IPR006530">
    <property type="entry name" value="YD"/>
</dbReference>
<proteinExistence type="predicted"/>
<accession>A0A926DIF8</accession>
<dbReference type="PANTHER" id="PTHR32305:SF15">
    <property type="entry name" value="PROTEIN RHSA-RELATED"/>
    <property type="match status" value="1"/>
</dbReference>
<dbReference type="InterPro" id="IPR050708">
    <property type="entry name" value="T6SS_VgrG/RHS"/>
</dbReference>
<dbReference type="PANTHER" id="PTHR32305">
    <property type="match status" value="1"/>
</dbReference>
<dbReference type="InterPro" id="IPR056823">
    <property type="entry name" value="TEN-like_YD-shell"/>
</dbReference>
<dbReference type="EMBL" id="JACRSS010000002">
    <property type="protein sequence ID" value="MBC8538451.1"/>
    <property type="molecule type" value="Genomic_DNA"/>
</dbReference>
<dbReference type="InterPro" id="IPR022385">
    <property type="entry name" value="Rhs_assc_core"/>
</dbReference>
<evidence type="ECO:0000313" key="4">
    <source>
        <dbReference type="Proteomes" id="UP000617951"/>
    </source>
</evidence>
<evidence type="ECO:0000259" key="2">
    <source>
        <dbReference type="Pfam" id="PF25023"/>
    </source>
</evidence>
<protein>
    <recommendedName>
        <fullName evidence="2">Teneurin-like YD-shell domain-containing protein</fullName>
    </recommendedName>
</protein>
<dbReference type="NCBIfam" id="TIGR01643">
    <property type="entry name" value="YD_repeat_2x"/>
    <property type="match status" value="2"/>
</dbReference>
<organism evidence="3 4">
    <name type="scientific">Guopingia tenuis</name>
    <dbReference type="NCBI Taxonomy" id="2763656"/>
    <lineage>
        <taxon>Bacteria</taxon>
        <taxon>Bacillati</taxon>
        <taxon>Bacillota</taxon>
        <taxon>Clostridia</taxon>
        <taxon>Christensenellales</taxon>
        <taxon>Christensenellaceae</taxon>
        <taxon>Guopingia</taxon>
    </lineage>
</organism>
<keyword evidence="1" id="KW-0677">Repeat</keyword>
<sequence>MTKTETQGYGGVSGKKEQIDLTYDNVGNILTEQTYTNYGTAKTVNKAYEYDTVGRLTKSTIDGKATSYTYDAVGNRLTQTSEGKTLSYSYNNLNQLTSIKEGNTTVASYTYDANGNQKKETRQHVSVTVGGNTQVYNKETDYTYDLRGLLTGVSVKTPSANEITGEVTYDTQTTTNTYNAAGKRLKRVEEDKTTRFYYMGEALLFTTNQDLVMTSENVLNTGGQIIASKRFAVPGVEVTDPFAGQYYFYRYDVRGSVTDILDKNAGLVKGYDYDEFGNTEEKGNENFLNDVTFTGSVSDASSGLQYMNARFYQPSTGRFLSQDSYSGNPYDPWTQHLYSYCGNNPVNMVDPTGHSMKELELKLRLLKSQRNNAYSQIDRLRPLVTTSYNEKNYTMYNLYADSLYYYKKLVKSTEVAISLFEMTYYNQYKALQNDVTNGGTNLHQRKNAYKNLRFNNSTVGADGCGFIAAVKVDSLLGGEADVHDALAYFNEPGRNFPLTNAASEGAVRGYLTEKGYKQHSAAGAESLPNTIHIISYRWSFTEEERGEASWGRHFACYVVNPNGSITVYNGSALEKEFNDYDSFYEDSGIDRVYYNNYYTR</sequence>
<reference evidence="3" key="1">
    <citation type="submission" date="2020-08" db="EMBL/GenBank/DDBJ databases">
        <title>Genome public.</title>
        <authorList>
            <person name="Liu C."/>
            <person name="Sun Q."/>
        </authorList>
    </citation>
    <scope>NUCLEOTIDE SEQUENCE</scope>
    <source>
        <strain evidence="3">NSJ-63</strain>
    </source>
</reference>
<evidence type="ECO:0000313" key="3">
    <source>
        <dbReference type="EMBL" id="MBC8538451.1"/>
    </source>
</evidence>
<feature type="domain" description="Teneurin-like YD-shell" evidence="2">
    <location>
        <begin position="17"/>
        <end position="346"/>
    </location>
</feature>
<name>A0A926DIF8_9FIRM</name>
<dbReference type="Gene3D" id="2.180.10.10">
    <property type="entry name" value="RHS repeat-associated core"/>
    <property type="match status" value="1"/>
</dbReference>
<gene>
    <name evidence="3" type="ORF">H8693_05850</name>
</gene>
<comment type="caution">
    <text evidence="3">The sequence shown here is derived from an EMBL/GenBank/DDBJ whole genome shotgun (WGS) entry which is preliminary data.</text>
</comment>
<dbReference type="Pfam" id="PF25023">
    <property type="entry name" value="TEN_YD-shell"/>
    <property type="match status" value="1"/>
</dbReference>
<dbReference type="Proteomes" id="UP000617951">
    <property type="component" value="Unassembled WGS sequence"/>
</dbReference>
<keyword evidence="4" id="KW-1185">Reference proteome</keyword>
<dbReference type="NCBIfam" id="TIGR03696">
    <property type="entry name" value="Rhs_assc_core"/>
    <property type="match status" value="1"/>
</dbReference>
<dbReference type="AlphaFoldDB" id="A0A926DIF8"/>
<dbReference type="RefSeq" id="WP_249280213.1">
    <property type="nucleotide sequence ID" value="NZ_JACRSS010000002.1"/>
</dbReference>
<evidence type="ECO:0000256" key="1">
    <source>
        <dbReference type="ARBA" id="ARBA00022737"/>
    </source>
</evidence>